<sequence length="78" mass="9057">MDMTKEIHQLKIRLKERKVIDKAKEILAELKNISLAEAYQMLRLKAMSDRQSIETVSRSIVTAYDLIQIEKGKSKNHS</sequence>
<dbReference type="SUPFAM" id="SSF52172">
    <property type="entry name" value="CheY-like"/>
    <property type="match status" value="1"/>
</dbReference>
<dbReference type="AlphaFoldDB" id="A0A511V6M1"/>
<reference evidence="2 3" key="1">
    <citation type="submission" date="2019-07" db="EMBL/GenBank/DDBJ databases">
        <title>Whole genome shotgun sequence of Aneurinibacillus danicus NBRC 102444.</title>
        <authorList>
            <person name="Hosoyama A."/>
            <person name="Uohara A."/>
            <person name="Ohji S."/>
            <person name="Ichikawa N."/>
        </authorList>
    </citation>
    <scope>NUCLEOTIDE SEQUENCE [LARGE SCALE GENOMIC DNA]</scope>
    <source>
        <strain evidence="2 3">NBRC 102444</strain>
    </source>
</reference>
<dbReference type="Gene3D" id="1.10.10.10">
    <property type="entry name" value="Winged helix-like DNA-binding domain superfamily/Winged helix DNA-binding domain"/>
    <property type="match status" value="1"/>
</dbReference>
<dbReference type="EMBL" id="BJXX01000078">
    <property type="protein sequence ID" value="GEN34409.1"/>
    <property type="molecule type" value="Genomic_DNA"/>
</dbReference>
<dbReference type="Pfam" id="PF03861">
    <property type="entry name" value="ANTAR"/>
    <property type="match status" value="1"/>
</dbReference>
<comment type="caution">
    <text evidence="2">The sequence shown here is derived from an EMBL/GenBank/DDBJ whole genome shotgun (WGS) entry which is preliminary data.</text>
</comment>
<dbReference type="PROSITE" id="PS50921">
    <property type="entry name" value="ANTAR"/>
    <property type="match status" value="1"/>
</dbReference>
<accession>A0A511V6M1</accession>
<protein>
    <recommendedName>
        <fullName evidence="1">ANTAR domain-containing protein</fullName>
    </recommendedName>
</protein>
<dbReference type="GO" id="GO:0003723">
    <property type="term" value="F:RNA binding"/>
    <property type="evidence" value="ECO:0007669"/>
    <property type="project" value="InterPro"/>
</dbReference>
<proteinExistence type="predicted"/>
<dbReference type="SMART" id="SM01012">
    <property type="entry name" value="ANTAR"/>
    <property type="match status" value="1"/>
</dbReference>
<gene>
    <name evidence="2" type="ORF">ADA01nite_18690</name>
</gene>
<evidence type="ECO:0000313" key="2">
    <source>
        <dbReference type="EMBL" id="GEN34409.1"/>
    </source>
</evidence>
<dbReference type="InterPro" id="IPR005561">
    <property type="entry name" value="ANTAR"/>
</dbReference>
<dbReference type="Proteomes" id="UP000321157">
    <property type="component" value="Unassembled WGS sequence"/>
</dbReference>
<keyword evidence="3" id="KW-1185">Reference proteome</keyword>
<evidence type="ECO:0000259" key="1">
    <source>
        <dbReference type="PROSITE" id="PS50921"/>
    </source>
</evidence>
<dbReference type="InterPro" id="IPR036388">
    <property type="entry name" value="WH-like_DNA-bd_sf"/>
</dbReference>
<name>A0A511V6M1_9BACL</name>
<evidence type="ECO:0000313" key="3">
    <source>
        <dbReference type="Proteomes" id="UP000321157"/>
    </source>
</evidence>
<dbReference type="InterPro" id="IPR011006">
    <property type="entry name" value="CheY-like_superfamily"/>
</dbReference>
<feature type="domain" description="ANTAR" evidence="1">
    <location>
        <begin position="1"/>
        <end position="61"/>
    </location>
</feature>
<organism evidence="2 3">
    <name type="scientific">Aneurinibacillus danicus</name>
    <dbReference type="NCBI Taxonomy" id="267746"/>
    <lineage>
        <taxon>Bacteria</taxon>
        <taxon>Bacillati</taxon>
        <taxon>Bacillota</taxon>
        <taxon>Bacilli</taxon>
        <taxon>Bacillales</taxon>
        <taxon>Paenibacillaceae</taxon>
        <taxon>Aneurinibacillus group</taxon>
        <taxon>Aneurinibacillus</taxon>
    </lineage>
</organism>